<dbReference type="KEGG" id="sat:SYN_01666"/>
<dbReference type="InterPro" id="IPR003439">
    <property type="entry name" value="ABC_transporter-like_ATP-bd"/>
</dbReference>
<sequence length="261" mass="29527">MIRVEDVTHSFNSHKALNNLSFHVAPGECFGLLGPNGAGKSTLINILVTLMQPDSGTVTINGWALEKEPAKIRSAIGVLFQDPSLDERLTAYENLYFHAMFYHVPPRDVTQRIKAFLEMVGLADRGHDLVITFSGGLKRRLEIARSILHHPQILLLDEATVGLDPQARRRIWDYIAELRRDRELTVLLTTHYLEEAEICDRIAILDHGAIIACDSPTRLKEIHGQKTLDDLFLHLTGRDLQDSETGELERLKATLRVRRIK</sequence>
<dbReference type="PROSITE" id="PS50893">
    <property type="entry name" value="ABC_TRANSPORTER_2"/>
    <property type="match status" value="1"/>
</dbReference>
<keyword evidence="5" id="KW-1185">Reference proteome</keyword>
<name>Q2LXT4_SYNAS</name>
<dbReference type="InterPro" id="IPR003593">
    <property type="entry name" value="AAA+_ATPase"/>
</dbReference>
<feature type="domain" description="ABC transporter" evidence="3">
    <location>
        <begin position="2"/>
        <end position="232"/>
    </location>
</feature>
<dbReference type="PANTHER" id="PTHR43582:SF2">
    <property type="entry name" value="LINEARMYCIN RESISTANCE ATP-BINDING PROTEIN LNRL"/>
    <property type="match status" value="1"/>
</dbReference>
<evidence type="ECO:0000256" key="2">
    <source>
        <dbReference type="ARBA" id="ARBA00022840"/>
    </source>
</evidence>
<dbReference type="HOGENOM" id="CLU_000604_1_2_7"/>
<gene>
    <name evidence="4" type="ORF">SYN_01666</name>
</gene>
<keyword evidence="2 4" id="KW-0067">ATP-binding</keyword>
<dbReference type="GO" id="GO:0005524">
    <property type="term" value="F:ATP binding"/>
    <property type="evidence" value="ECO:0007669"/>
    <property type="project" value="UniProtKB-KW"/>
</dbReference>
<organism evidence="4 5">
    <name type="scientific">Syntrophus aciditrophicus (strain SB)</name>
    <dbReference type="NCBI Taxonomy" id="56780"/>
    <lineage>
        <taxon>Bacteria</taxon>
        <taxon>Pseudomonadati</taxon>
        <taxon>Thermodesulfobacteriota</taxon>
        <taxon>Syntrophia</taxon>
        <taxon>Syntrophales</taxon>
        <taxon>Syntrophaceae</taxon>
        <taxon>Syntrophus</taxon>
    </lineage>
</organism>
<dbReference type="eggNOG" id="COG1131">
    <property type="taxonomic scope" value="Bacteria"/>
</dbReference>
<dbReference type="OrthoDB" id="9805130at2"/>
<dbReference type="SUPFAM" id="SSF52540">
    <property type="entry name" value="P-loop containing nucleoside triphosphate hydrolases"/>
    <property type="match status" value="1"/>
</dbReference>
<dbReference type="AlphaFoldDB" id="Q2LXT4"/>
<dbReference type="Gene3D" id="3.40.50.300">
    <property type="entry name" value="P-loop containing nucleotide triphosphate hydrolases"/>
    <property type="match status" value="1"/>
</dbReference>
<proteinExistence type="predicted"/>
<dbReference type="STRING" id="56780.SYN_01666"/>
<protein>
    <submittedName>
        <fullName evidence="4">Antibiotic export ATP-binding protein</fullName>
    </submittedName>
</protein>
<keyword evidence="1" id="KW-0547">Nucleotide-binding</keyword>
<dbReference type="SMART" id="SM00382">
    <property type="entry name" value="AAA"/>
    <property type="match status" value="1"/>
</dbReference>
<dbReference type="PANTHER" id="PTHR43582">
    <property type="entry name" value="LINEARMYCIN RESISTANCE ATP-BINDING PROTEIN LNRL"/>
    <property type="match status" value="1"/>
</dbReference>
<dbReference type="Proteomes" id="UP000001933">
    <property type="component" value="Chromosome"/>
</dbReference>
<dbReference type="RefSeq" id="WP_011418910.1">
    <property type="nucleotide sequence ID" value="NC_007759.1"/>
</dbReference>
<evidence type="ECO:0000313" key="5">
    <source>
        <dbReference type="Proteomes" id="UP000001933"/>
    </source>
</evidence>
<reference evidence="4 5" key="1">
    <citation type="journal article" date="2007" name="Proc. Natl. Acad. Sci. U.S.A.">
        <title>The genome of Syntrophus aciditrophicus: life at the thermodynamic limit of microbial growth.</title>
        <authorList>
            <person name="McInerney M.J."/>
            <person name="Rohlin L."/>
            <person name="Mouttaki H."/>
            <person name="Kim U."/>
            <person name="Krupp R.S."/>
            <person name="Rios-Hernandez L."/>
            <person name="Sieber J."/>
            <person name="Struchtemeyer C.G."/>
            <person name="Bhattacharyya A."/>
            <person name="Campbell J.W."/>
            <person name="Gunsalus R.P."/>
        </authorList>
    </citation>
    <scope>NUCLEOTIDE SEQUENCE [LARGE SCALE GENOMIC DNA]</scope>
    <source>
        <strain evidence="4 5">SB</strain>
    </source>
</reference>
<dbReference type="InParanoid" id="Q2LXT4"/>
<dbReference type="Pfam" id="PF00005">
    <property type="entry name" value="ABC_tran"/>
    <property type="match status" value="1"/>
</dbReference>
<evidence type="ECO:0000313" key="4">
    <source>
        <dbReference type="EMBL" id="ABC78894.1"/>
    </source>
</evidence>
<dbReference type="InterPro" id="IPR027417">
    <property type="entry name" value="P-loop_NTPase"/>
</dbReference>
<dbReference type="EMBL" id="CP000252">
    <property type="protein sequence ID" value="ABC78894.1"/>
    <property type="molecule type" value="Genomic_DNA"/>
</dbReference>
<evidence type="ECO:0000259" key="3">
    <source>
        <dbReference type="PROSITE" id="PS50893"/>
    </source>
</evidence>
<dbReference type="GO" id="GO:0016887">
    <property type="term" value="F:ATP hydrolysis activity"/>
    <property type="evidence" value="ECO:0007669"/>
    <property type="project" value="InterPro"/>
</dbReference>
<accession>Q2LXT4</accession>
<evidence type="ECO:0000256" key="1">
    <source>
        <dbReference type="ARBA" id="ARBA00022741"/>
    </source>
</evidence>